<dbReference type="InterPro" id="IPR028098">
    <property type="entry name" value="Glyco_trans_4-like_N"/>
</dbReference>
<comment type="caution">
    <text evidence="2">The sequence shown here is derived from an EMBL/GenBank/DDBJ whole genome shotgun (WGS) entry which is preliminary data.</text>
</comment>
<proteinExistence type="predicted"/>
<reference evidence="2 3" key="1">
    <citation type="submission" date="2023-04" db="EMBL/GenBank/DDBJ databases">
        <title>Marinoamorphus aggregata gen. nov., sp. Nov., isolate from tissue of brittle star Ophioplocus japonicus.</title>
        <authorList>
            <person name="Kawano K."/>
            <person name="Sawayama S."/>
            <person name="Nakagawa S."/>
        </authorList>
    </citation>
    <scope>NUCLEOTIDE SEQUENCE [LARGE SCALE GENOMIC DNA]</scope>
    <source>
        <strain evidence="2 3">NKW23</strain>
    </source>
</reference>
<accession>A0ABQ6LIA0</accession>
<name>A0ABQ6LIA0_9RHOB</name>
<dbReference type="PANTHER" id="PTHR12526:SF600">
    <property type="entry name" value="GLYCOSYL TRANSFERASE GROUP 1"/>
    <property type="match status" value="1"/>
</dbReference>
<dbReference type="SUPFAM" id="SSF53756">
    <property type="entry name" value="UDP-Glycosyltransferase/glycogen phosphorylase"/>
    <property type="match status" value="1"/>
</dbReference>
<gene>
    <name evidence="2" type="ORF">LNKW23_05950</name>
</gene>
<evidence type="ECO:0000259" key="1">
    <source>
        <dbReference type="Pfam" id="PF13439"/>
    </source>
</evidence>
<dbReference type="Pfam" id="PF13439">
    <property type="entry name" value="Glyco_transf_4"/>
    <property type="match status" value="1"/>
</dbReference>
<dbReference type="Pfam" id="PF13692">
    <property type="entry name" value="Glyco_trans_1_4"/>
    <property type="match status" value="1"/>
</dbReference>
<dbReference type="EMBL" id="BSYI01000003">
    <property type="protein sequence ID" value="GMG81382.1"/>
    <property type="molecule type" value="Genomic_DNA"/>
</dbReference>
<sequence length="402" mass="42841">MRILHLTRDLPCPPVTGGQIRDFALIRRIAARHEVRLLAFCETAPDPSDIAAMGGICASAEAMVRPALGPAGLAAHLARHLAKRRPLATAHYVYAPVEARLRAMIAESRPDILQIEHSLLAPYVEAVRRAPEIATVLSLHNVGALQHGRIAALPGPWRRRAAERAKALLMQRWEAEWANRFDLSVTCSEADAEALRAIGARGRIEPVPNGVEFGDAMLAPPRPGPPRLLFVGNMVYLPNIDAARHFAADVLPAVRTALPGAVFTVAGRSPPPDLMDGIDTAGVEIVVDPAEIRPLYEAASAVVVPLRAGGGTRHKIIEAMAFGRPVVSTPLGAEGLAVADGQTLLLAGPAADQAAAVIRLHREPALAARLVTAGRQLAGERYDWDLLADRLEALYRGLSAAG</sequence>
<keyword evidence="3" id="KW-1185">Reference proteome</keyword>
<dbReference type="PANTHER" id="PTHR12526">
    <property type="entry name" value="GLYCOSYLTRANSFERASE"/>
    <property type="match status" value="1"/>
</dbReference>
<dbReference type="RefSeq" id="WP_285670041.1">
    <property type="nucleotide sequence ID" value="NZ_BSYI01000003.1"/>
</dbReference>
<evidence type="ECO:0000313" key="3">
    <source>
        <dbReference type="Proteomes" id="UP001239909"/>
    </source>
</evidence>
<organism evidence="2 3">
    <name type="scientific">Paralimibaculum aggregatum</name>
    <dbReference type="NCBI Taxonomy" id="3036245"/>
    <lineage>
        <taxon>Bacteria</taxon>
        <taxon>Pseudomonadati</taxon>
        <taxon>Pseudomonadota</taxon>
        <taxon>Alphaproteobacteria</taxon>
        <taxon>Rhodobacterales</taxon>
        <taxon>Paracoccaceae</taxon>
        <taxon>Paralimibaculum</taxon>
    </lineage>
</organism>
<protein>
    <submittedName>
        <fullName evidence="2">Glycosyltransferase family 4 protein</fullName>
    </submittedName>
</protein>
<feature type="domain" description="Glycosyltransferase subfamily 4-like N-terminal" evidence="1">
    <location>
        <begin position="24"/>
        <end position="212"/>
    </location>
</feature>
<dbReference type="CDD" id="cd03801">
    <property type="entry name" value="GT4_PimA-like"/>
    <property type="match status" value="1"/>
</dbReference>
<evidence type="ECO:0000313" key="2">
    <source>
        <dbReference type="EMBL" id="GMG81382.1"/>
    </source>
</evidence>
<dbReference type="Gene3D" id="3.40.50.2000">
    <property type="entry name" value="Glycogen Phosphorylase B"/>
    <property type="match status" value="2"/>
</dbReference>
<dbReference type="Proteomes" id="UP001239909">
    <property type="component" value="Unassembled WGS sequence"/>
</dbReference>